<dbReference type="RefSeq" id="XP_042625536.1">
    <property type="nucleotide sequence ID" value="XM_042769602.1"/>
</dbReference>
<dbReference type="Proteomes" id="UP001155660">
    <property type="component" value="Chromosome A13"/>
</dbReference>
<dbReference type="SMART" id="SM00589">
    <property type="entry name" value="PRY"/>
    <property type="match status" value="1"/>
</dbReference>
<accession>A0A9R0B9K8</accession>
<gene>
    <name evidence="5" type="primary">LOC109101431</name>
</gene>
<dbReference type="Pfam" id="PF13765">
    <property type="entry name" value="PRY"/>
    <property type="match status" value="1"/>
</dbReference>
<dbReference type="PANTHER" id="PTHR25465:SF5">
    <property type="entry name" value="E3 UBIQUITIN_ISG15 LIGASE TRIM25-RELATED"/>
    <property type="match status" value="1"/>
</dbReference>
<dbReference type="PANTHER" id="PTHR25465">
    <property type="entry name" value="B-BOX DOMAIN CONTAINING"/>
    <property type="match status" value="1"/>
</dbReference>
<name>A0A9R0B9K8_CYPCA</name>
<dbReference type="GeneID" id="109101431"/>
<dbReference type="SMART" id="SM00449">
    <property type="entry name" value="SPRY"/>
    <property type="match status" value="1"/>
</dbReference>
<sequence length="328" mass="36767">MQTYGLEWRQVTSILLDNYAVMRGKKSGLETQARKENPYLLAVSGDTVHIVSNAAKALMIMALISLLIFSLAVQLSGCLVKEEGCAALVSALSSNHSHLRELDLSYNQPGDSGEKVLSDTLKHLDKLNVDHGGEFRIRAGPHKYACDLTLDPNTAHRYLVLSEENRKVTHVSESQSYPGHPDRFNVWDQVLCEETLTGRCYWETEWSGDDVHISVVYKGIKRKGWSDDCVFGWNENSWSLSCSDHRFTVWHNKNSTVISAAPGSCKRAGVYLDESSGILSFYSVSDTNTLTHLHTLTHTFTKPLHAGFRFHNYNSSVSLCHIKHTHTD</sequence>
<dbReference type="CDD" id="cd16040">
    <property type="entry name" value="SPRY_PRY_SNTX"/>
    <property type="match status" value="1"/>
</dbReference>
<dbReference type="PROSITE" id="PS50188">
    <property type="entry name" value="B302_SPRY"/>
    <property type="match status" value="1"/>
</dbReference>
<evidence type="ECO:0000256" key="2">
    <source>
        <dbReference type="ARBA" id="ARBA00022771"/>
    </source>
</evidence>
<evidence type="ECO:0000313" key="5">
    <source>
        <dbReference type="RefSeq" id="XP_042625536.1"/>
    </source>
</evidence>
<dbReference type="AlphaFoldDB" id="A0A9R0B9K8"/>
<dbReference type="InterPro" id="IPR051051">
    <property type="entry name" value="E3_ubiq-ligase_TRIM/RNF"/>
</dbReference>
<dbReference type="FunFam" id="2.60.120.920:FF:000037">
    <property type="entry name" value="Si:dkey-191j3.2"/>
    <property type="match status" value="1"/>
</dbReference>
<evidence type="ECO:0000259" key="4">
    <source>
        <dbReference type="PROSITE" id="PS50188"/>
    </source>
</evidence>
<dbReference type="Pfam" id="PF00622">
    <property type="entry name" value="SPRY"/>
    <property type="match status" value="1"/>
</dbReference>
<proteinExistence type="predicted"/>
<dbReference type="InterPro" id="IPR003877">
    <property type="entry name" value="SPRY_dom"/>
</dbReference>
<keyword evidence="2" id="KW-0863">Zinc-finger</keyword>
<dbReference type="KEGG" id="ccar:109101431"/>
<organism evidence="5">
    <name type="scientific">Cyprinus carpio</name>
    <name type="common">Common carp</name>
    <dbReference type="NCBI Taxonomy" id="7962"/>
    <lineage>
        <taxon>Eukaryota</taxon>
        <taxon>Metazoa</taxon>
        <taxon>Chordata</taxon>
        <taxon>Craniata</taxon>
        <taxon>Vertebrata</taxon>
        <taxon>Euteleostomi</taxon>
        <taxon>Actinopterygii</taxon>
        <taxon>Neopterygii</taxon>
        <taxon>Teleostei</taxon>
        <taxon>Ostariophysi</taxon>
        <taxon>Cypriniformes</taxon>
        <taxon>Cyprinidae</taxon>
        <taxon>Cyprininae</taxon>
        <taxon>Cyprinus</taxon>
    </lineage>
</organism>
<dbReference type="GO" id="GO:0008270">
    <property type="term" value="F:zinc ion binding"/>
    <property type="evidence" value="ECO:0007669"/>
    <property type="project" value="UniProtKB-KW"/>
</dbReference>
<feature type="domain" description="B30.2/SPRY" evidence="4">
    <location>
        <begin position="128"/>
        <end position="326"/>
    </location>
</feature>
<reference evidence="5" key="1">
    <citation type="submission" date="2025-08" db="UniProtKB">
        <authorList>
            <consortium name="RefSeq"/>
        </authorList>
    </citation>
    <scope>IDENTIFICATION</scope>
    <source>
        <tissue evidence="5">Muscle</tissue>
    </source>
</reference>
<evidence type="ECO:0000256" key="1">
    <source>
        <dbReference type="ARBA" id="ARBA00022723"/>
    </source>
</evidence>
<protein>
    <submittedName>
        <fullName evidence="5">Erythroid membrane-associated protein-like</fullName>
    </submittedName>
</protein>
<dbReference type="OrthoDB" id="9903688at2759"/>
<dbReference type="SMART" id="SM00368">
    <property type="entry name" value="LRR_RI"/>
    <property type="match status" value="2"/>
</dbReference>
<dbReference type="InterPro" id="IPR001870">
    <property type="entry name" value="B30.2/SPRY"/>
</dbReference>
<keyword evidence="3" id="KW-0862">Zinc</keyword>
<keyword evidence="1" id="KW-0479">Metal-binding</keyword>
<evidence type="ECO:0000256" key="3">
    <source>
        <dbReference type="ARBA" id="ARBA00022833"/>
    </source>
</evidence>
<dbReference type="GO" id="GO:0005737">
    <property type="term" value="C:cytoplasm"/>
    <property type="evidence" value="ECO:0007669"/>
    <property type="project" value="UniProtKB-ARBA"/>
</dbReference>
<dbReference type="InterPro" id="IPR006574">
    <property type="entry name" value="PRY"/>
</dbReference>